<dbReference type="AlphaFoldDB" id="A0A6C0L088"/>
<reference evidence="1" key="1">
    <citation type="journal article" date="2020" name="Nature">
        <title>Giant virus diversity and host interactions through global metagenomics.</title>
        <authorList>
            <person name="Schulz F."/>
            <person name="Roux S."/>
            <person name="Paez-Espino D."/>
            <person name="Jungbluth S."/>
            <person name="Walsh D.A."/>
            <person name="Denef V.J."/>
            <person name="McMahon K.D."/>
            <person name="Konstantinidis K.T."/>
            <person name="Eloe-Fadrosh E.A."/>
            <person name="Kyrpides N.C."/>
            <person name="Woyke T."/>
        </authorList>
    </citation>
    <scope>NUCLEOTIDE SEQUENCE</scope>
    <source>
        <strain evidence="1">GVMAG-S-ERX555907-63</strain>
    </source>
</reference>
<proteinExistence type="predicted"/>
<sequence length="216" mass="26189">MKPYYSQFPKTGTRTVLYTMDKKLAKSQGHIILKEAKIPENSKTFVTIREPLSYYISMYNYKIRSKDPVKNYGTMENNSFDDFVNDYVKCNNLQKWEKPWKNNFRQKLILKYIQGKNLNIGYFTFLYIFYSYKDPETVLTQPNILEFLKNNKPDIDHIIRLEHLDNDYNQLVLNNDFPLVENWKHLNQSKKLFRINKNNYSHLKIYDQHIYENFYS</sequence>
<protein>
    <recommendedName>
        <fullName evidence="2">Sulfotransferase domain-containing protein</fullName>
    </recommendedName>
</protein>
<dbReference type="EMBL" id="MN741019">
    <property type="protein sequence ID" value="QHU22891.1"/>
    <property type="molecule type" value="Genomic_DNA"/>
</dbReference>
<accession>A0A6C0L088</accession>
<dbReference type="Gene3D" id="3.40.50.300">
    <property type="entry name" value="P-loop containing nucleotide triphosphate hydrolases"/>
    <property type="match status" value="1"/>
</dbReference>
<name>A0A6C0L088_9ZZZZ</name>
<dbReference type="InterPro" id="IPR027417">
    <property type="entry name" value="P-loop_NTPase"/>
</dbReference>
<evidence type="ECO:0000313" key="1">
    <source>
        <dbReference type="EMBL" id="QHU22891.1"/>
    </source>
</evidence>
<organism evidence="1">
    <name type="scientific">viral metagenome</name>
    <dbReference type="NCBI Taxonomy" id="1070528"/>
    <lineage>
        <taxon>unclassified sequences</taxon>
        <taxon>metagenomes</taxon>
        <taxon>organismal metagenomes</taxon>
    </lineage>
</organism>
<evidence type="ECO:0008006" key="2">
    <source>
        <dbReference type="Google" id="ProtNLM"/>
    </source>
</evidence>